<protein>
    <recommendedName>
        <fullName evidence="4">CN hydrolase domain-containing protein</fullName>
    </recommendedName>
</protein>
<accession>A0ABX2XVI6</accession>
<name>A0ABX2XVI6_9GAMM</name>
<organism evidence="2 3">
    <name type="scientific">Legionella jamestowniensis</name>
    <dbReference type="NCBI Taxonomy" id="455"/>
    <lineage>
        <taxon>Bacteria</taxon>
        <taxon>Pseudomonadati</taxon>
        <taxon>Pseudomonadota</taxon>
        <taxon>Gammaproteobacteria</taxon>
        <taxon>Legionellales</taxon>
        <taxon>Legionellaceae</taxon>
        <taxon>Legionella</taxon>
    </lineage>
</organism>
<dbReference type="Proteomes" id="UP000093336">
    <property type="component" value="Unassembled WGS sequence"/>
</dbReference>
<feature type="compositionally biased region" description="Polar residues" evidence="1">
    <location>
        <begin position="298"/>
        <end position="308"/>
    </location>
</feature>
<evidence type="ECO:0008006" key="4">
    <source>
        <dbReference type="Google" id="ProtNLM"/>
    </source>
</evidence>
<feature type="region of interest" description="Disordered" evidence="1">
    <location>
        <begin position="277"/>
        <end position="308"/>
    </location>
</feature>
<keyword evidence="3" id="KW-1185">Reference proteome</keyword>
<comment type="caution">
    <text evidence="2">The sequence shown here is derived from an EMBL/GenBank/DDBJ whole genome shotgun (WGS) entry which is preliminary data.</text>
</comment>
<evidence type="ECO:0000256" key="1">
    <source>
        <dbReference type="SAM" id="MobiDB-lite"/>
    </source>
</evidence>
<evidence type="ECO:0000313" key="3">
    <source>
        <dbReference type="Proteomes" id="UP000093336"/>
    </source>
</evidence>
<sequence>MKGNAMKTLIVAMWDPGVSIQSLSLHEKIEVLEKKFKFAYELARPSIDEETMFLFMCPEFSLLDMKDLTTNFSYTKQAFIEAEKRLQKLANDYPQAIIIPGTAYIEKTMDLNNPDKEKKYASFIKKWQLEHYQTLKPFRQEIKDKTFVKSTASIFFQSTTAKPKRYSKRIEAGEYLDSITNFLYPGHSTPFFTYNGIRFGIEICADHKDGILISEQKKTKEPVDVHLIIANVMHTIPGRVANGKENVIVVNCAGNFSYVPTAARETGVWVADENGRLEPITPSDSSTKDLKIFPSIPLPNQNTTPTLK</sequence>
<proteinExistence type="predicted"/>
<dbReference type="EMBL" id="LYOZ01000010">
    <property type="protein sequence ID" value="OCH98473.1"/>
    <property type="molecule type" value="Genomic_DNA"/>
</dbReference>
<reference evidence="2 3" key="1">
    <citation type="submission" date="2016-05" db="EMBL/GenBank/DDBJ databases">
        <authorList>
            <person name="Prochazka B."/>
            <person name="Indra A."/>
            <person name="Hasenberger P."/>
            <person name="Blaschitz M."/>
            <person name="Wagner L."/>
            <person name="Wewalka G."/>
            <person name="Sorschag S."/>
            <person name="Schmid D."/>
            <person name="Ruppitsch W."/>
        </authorList>
    </citation>
    <scope>NUCLEOTIDE SEQUENCE [LARGE SCALE GENOMIC DNA]</scope>
    <source>
        <strain evidence="2 3">974010_12</strain>
    </source>
</reference>
<evidence type="ECO:0000313" key="2">
    <source>
        <dbReference type="EMBL" id="OCH98473.1"/>
    </source>
</evidence>
<gene>
    <name evidence="2" type="ORF">A8135_00045</name>
</gene>